<sequence length="135" mass="15152">MSSNCFDELPPELILLLPQFLSTGSLNATIMTSRRLREVLQPELESRLTPELGWELLPWAAGTKPHIVRKVVWYNEYQPLRLAAMNEDLEITRLLHGGALLLNRGASLEHIRRAPSQLGSPSQLDAVKIFLDKGA</sequence>
<dbReference type="AlphaFoldDB" id="A0AAD7DRI2"/>
<organism evidence="1 2">
    <name type="scientific">Mycena rosella</name>
    <name type="common">Pink bonnet</name>
    <name type="synonym">Agaricus rosellus</name>
    <dbReference type="NCBI Taxonomy" id="1033263"/>
    <lineage>
        <taxon>Eukaryota</taxon>
        <taxon>Fungi</taxon>
        <taxon>Dikarya</taxon>
        <taxon>Basidiomycota</taxon>
        <taxon>Agaricomycotina</taxon>
        <taxon>Agaricomycetes</taxon>
        <taxon>Agaricomycetidae</taxon>
        <taxon>Agaricales</taxon>
        <taxon>Marasmiineae</taxon>
        <taxon>Mycenaceae</taxon>
        <taxon>Mycena</taxon>
    </lineage>
</organism>
<gene>
    <name evidence="1" type="ORF">B0H17DRAFT_1197041</name>
</gene>
<evidence type="ECO:0000313" key="2">
    <source>
        <dbReference type="Proteomes" id="UP001221757"/>
    </source>
</evidence>
<dbReference type="Proteomes" id="UP001221757">
    <property type="component" value="Unassembled WGS sequence"/>
</dbReference>
<dbReference type="EMBL" id="JARKIE010000027">
    <property type="protein sequence ID" value="KAJ7698057.1"/>
    <property type="molecule type" value="Genomic_DNA"/>
</dbReference>
<dbReference type="SUPFAM" id="SSF81383">
    <property type="entry name" value="F-box domain"/>
    <property type="match status" value="1"/>
</dbReference>
<reference evidence="1" key="1">
    <citation type="submission" date="2023-03" db="EMBL/GenBank/DDBJ databases">
        <title>Massive genome expansion in bonnet fungi (Mycena s.s.) driven by repeated elements and novel gene families across ecological guilds.</title>
        <authorList>
            <consortium name="Lawrence Berkeley National Laboratory"/>
            <person name="Harder C.B."/>
            <person name="Miyauchi S."/>
            <person name="Viragh M."/>
            <person name="Kuo A."/>
            <person name="Thoen E."/>
            <person name="Andreopoulos B."/>
            <person name="Lu D."/>
            <person name="Skrede I."/>
            <person name="Drula E."/>
            <person name="Henrissat B."/>
            <person name="Morin E."/>
            <person name="Kohler A."/>
            <person name="Barry K."/>
            <person name="LaButti K."/>
            <person name="Morin E."/>
            <person name="Salamov A."/>
            <person name="Lipzen A."/>
            <person name="Mereny Z."/>
            <person name="Hegedus B."/>
            <person name="Baldrian P."/>
            <person name="Stursova M."/>
            <person name="Weitz H."/>
            <person name="Taylor A."/>
            <person name="Grigoriev I.V."/>
            <person name="Nagy L.G."/>
            <person name="Martin F."/>
            <person name="Kauserud H."/>
        </authorList>
    </citation>
    <scope>NUCLEOTIDE SEQUENCE</scope>
    <source>
        <strain evidence="1">CBHHK067</strain>
    </source>
</reference>
<keyword evidence="2" id="KW-1185">Reference proteome</keyword>
<comment type="caution">
    <text evidence="1">The sequence shown here is derived from an EMBL/GenBank/DDBJ whole genome shotgun (WGS) entry which is preliminary data.</text>
</comment>
<proteinExistence type="predicted"/>
<evidence type="ECO:0008006" key="3">
    <source>
        <dbReference type="Google" id="ProtNLM"/>
    </source>
</evidence>
<name>A0AAD7DRI2_MYCRO</name>
<accession>A0AAD7DRI2</accession>
<protein>
    <recommendedName>
        <fullName evidence="3">F-box domain-containing protein</fullName>
    </recommendedName>
</protein>
<evidence type="ECO:0000313" key="1">
    <source>
        <dbReference type="EMBL" id="KAJ7698057.1"/>
    </source>
</evidence>
<dbReference type="InterPro" id="IPR036047">
    <property type="entry name" value="F-box-like_dom_sf"/>
</dbReference>